<sequence length="77" mass="8298">MTTITLMNNIRQEPSKIHAMTALPMGVRLKGLSGGPTQFKCSNPLDDLKGAKSVQITYDATVRGDPHESVQVSSVMP</sequence>
<evidence type="ECO:0000313" key="1">
    <source>
        <dbReference type="EMBL" id="GLQ91676.1"/>
    </source>
</evidence>
<comment type="caution">
    <text evidence="1">The sequence shown here is derived from an EMBL/GenBank/DDBJ whole genome shotgun (WGS) entry which is preliminary data.</text>
</comment>
<evidence type="ECO:0000313" key="2">
    <source>
        <dbReference type="Proteomes" id="UP001156670"/>
    </source>
</evidence>
<keyword evidence="2" id="KW-1185">Reference proteome</keyword>
<reference evidence="2" key="1">
    <citation type="journal article" date="2019" name="Int. J. Syst. Evol. Microbiol.">
        <title>The Global Catalogue of Microorganisms (GCM) 10K type strain sequencing project: providing services to taxonomists for standard genome sequencing and annotation.</title>
        <authorList>
            <consortium name="The Broad Institute Genomics Platform"/>
            <consortium name="The Broad Institute Genome Sequencing Center for Infectious Disease"/>
            <person name="Wu L."/>
            <person name="Ma J."/>
        </authorList>
    </citation>
    <scope>NUCLEOTIDE SEQUENCE [LARGE SCALE GENOMIC DNA]</scope>
    <source>
        <strain evidence="2">NBRC 111980</strain>
    </source>
</reference>
<organism evidence="1 2">
    <name type="scientific">Dyella acidisoli</name>
    <dbReference type="NCBI Taxonomy" id="1867834"/>
    <lineage>
        <taxon>Bacteria</taxon>
        <taxon>Pseudomonadati</taxon>
        <taxon>Pseudomonadota</taxon>
        <taxon>Gammaproteobacteria</taxon>
        <taxon>Lysobacterales</taxon>
        <taxon>Rhodanobacteraceae</taxon>
        <taxon>Dyella</taxon>
    </lineage>
</organism>
<name>A0ABQ5XIZ1_9GAMM</name>
<gene>
    <name evidence="1" type="ORF">GCM10007901_06260</name>
</gene>
<proteinExistence type="predicted"/>
<dbReference type="RefSeq" id="WP_284319432.1">
    <property type="nucleotide sequence ID" value="NZ_BSOB01000005.1"/>
</dbReference>
<accession>A0ABQ5XIZ1</accession>
<evidence type="ECO:0008006" key="3">
    <source>
        <dbReference type="Google" id="ProtNLM"/>
    </source>
</evidence>
<dbReference type="Proteomes" id="UP001156670">
    <property type="component" value="Unassembled WGS sequence"/>
</dbReference>
<dbReference type="EMBL" id="BSOB01000005">
    <property type="protein sequence ID" value="GLQ91676.1"/>
    <property type="molecule type" value="Genomic_DNA"/>
</dbReference>
<protein>
    <recommendedName>
        <fullName evidence="3">DUF1573 domain-containing protein</fullName>
    </recommendedName>
</protein>